<proteinExistence type="predicted"/>
<evidence type="ECO:0000256" key="1">
    <source>
        <dbReference type="SAM" id="Phobius"/>
    </source>
</evidence>
<sequence>MVLEKPKREENVFVDKEKVKETSLLLQKWAESDQRKPDDISKAEMTLLAYAVKVVGKGLIVEVDSQEEEIMNKIIELDYVLLILPVIPIVIWWVFAIVNPNETKEEEEAESDERKPGDISKAEMALLAYAVMVVGKVVWWVFGIVNPNWTLSSVGIVGATIAGIIGAASQVVQMITEASPAYTNVKKFMAYWRNETK</sequence>
<dbReference type="EMBL" id="JBCGBO010000002">
    <property type="protein sequence ID" value="KAK9223493.1"/>
    <property type="molecule type" value="Genomic_DNA"/>
</dbReference>
<dbReference type="AlphaFoldDB" id="A0AAP0MUB5"/>
<keyword evidence="1" id="KW-0472">Membrane</keyword>
<evidence type="ECO:0000313" key="3">
    <source>
        <dbReference type="Proteomes" id="UP001428341"/>
    </source>
</evidence>
<feature type="transmembrane region" description="Helical" evidence="1">
    <location>
        <begin position="148"/>
        <end position="168"/>
    </location>
</feature>
<evidence type="ECO:0000313" key="2">
    <source>
        <dbReference type="EMBL" id="KAK9223493.1"/>
    </source>
</evidence>
<keyword evidence="1" id="KW-1133">Transmembrane helix</keyword>
<protein>
    <submittedName>
        <fullName evidence="2">Uncharacterized protein</fullName>
    </submittedName>
</protein>
<name>A0AAP0MUB5_9ROSI</name>
<organism evidence="2 3">
    <name type="scientific">Citrus x changshan-huyou</name>
    <dbReference type="NCBI Taxonomy" id="2935761"/>
    <lineage>
        <taxon>Eukaryota</taxon>
        <taxon>Viridiplantae</taxon>
        <taxon>Streptophyta</taxon>
        <taxon>Embryophyta</taxon>
        <taxon>Tracheophyta</taxon>
        <taxon>Spermatophyta</taxon>
        <taxon>Magnoliopsida</taxon>
        <taxon>eudicotyledons</taxon>
        <taxon>Gunneridae</taxon>
        <taxon>Pentapetalae</taxon>
        <taxon>rosids</taxon>
        <taxon>malvids</taxon>
        <taxon>Sapindales</taxon>
        <taxon>Rutaceae</taxon>
        <taxon>Aurantioideae</taxon>
        <taxon>Citrus</taxon>
    </lineage>
</organism>
<keyword evidence="1" id="KW-0812">Transmembrane</keyword>
<accession>A0AAP0MUB5</accession>
<feature type="transmembrane region" description="Helical" evidence="1">
    <location>
        <begin position="124"/>
        <end position="142"/>
    </location>
</feature>
<keyword evidence="3" id="KW-1185">Reference proteome</keyword>
<feature type="transmembrane region" description="Helical" evidence="1">
    <location>
        <begin position="79"/>
        <end position="98"/>
    </location>
</feature>
<comment type="caution">
    <text evidence="2">The sequence shown here is derived from an EMBL/GenBank/DDBJ whole genome shotgun (WGS) entry which is preliminary data.</text>
</comment>
<reference evidence="2 3" key="1">
    <citation type="submission" date="2024-05" db="EMBL/GenBank/DDBJ databases">
        <title>Haplotype-resolved chromosome-level genome assembly of Huyou (Citrus changshanensis).</title>
        <authorList>
            <person name="Miao C."/>
            <person name="Chen W."/>
            <person name="Wu Y."/>
            <person name="Wang L."/>
            <person name="Zhao S."/>
            <person name="Grierson D."/>
            <person name="Xu C."/>
            <person name="Chen K."/>
        </authorList>
    </citation>
    <scope>NUCLEOTIDE SEQUENCE [LARGE SCALE GENOMIC DNA]</scope>
    <source>
        <strain evidence="2">01-14</strain>
        <tissue evidence="2">Leaf</tissue>
    </source>
</reference>
<gene>
    <name evidence="2" type="ORF">WN944_011937</name>
</gene>
<dbReference type="Proteomes" id="UP001428341">
    <property type="component" value="Unassembled WGS sequence"/>
</dbReference>